<proteinExistence type="predicted"/>
<accession>A0A484FYE7</accession>
<organism evidence="2 3">
    <name type="scientific">Colletotrichum orbiculare (strain 104-T / ATCC 96160 / CBS 514.97 / LARS 414 / MAFF 240422)</name>
    <name type="common">Cucumber anthracnose fungus</name>
    <name type="synonym">Colletotrichum lagenarium</name>
    <dbReference type="NCBI Taxonomy" id="1213857"/>
    <lineage>
        <taxon>Eukaryota</taxon>
        <taxon>Fungi</taxon>
        <taxon>Dikarya</taxon>
        <taxon>Ascomycota</taxon>
        <taxon>Pezizomycotina</taxon>
        <taxon>Sordariomycetes</taxon>
        <taxon>Hypocreomycetidae</taxon>
        <taxon>Glomerellales</taxon>
        <taxon>Glomerellaceae</taxon>
        <taxon>Colletotrichum</taxon>
        <taxon>Colletotrichum orbiculare species complex</taxon>
    </lineage>
</organism>
<keyword evidence="1" id="KW-0732">Signal</keyword>
<evidence type="ECO:0000256" key="1">
    <source>
        <dbReference type="SAM" id="SignalP"/>
    </source>
</evidence>
<sequence length="85" mass="8985">MKVIAPILLALGFVASSNAAFCNAGWSLEAGASCPPGDDYKYVYCCQEPGSYSQTFPTPRTCVNPSKNSQPHLQSCLGSGFARCC</sequence>
<dbReference type="Proteomes" id="UP000014480">
    <property type="component" value="Unassembled WGS sequence"/>
</dbReference>
<evidence type="ECO:0000313" key="3">
    <source>
        <dbReference type="Proteomes" id="UP000014480"/>
    </source>
</evidence>
<evidence type="ECO:0000313" key="2">
    <source>
        <dbReference type="EMBL" id="TDZ22923.1"/>
    </source>
</evidence>
<gene>
    <name evidence="2" type="ORF">Cob_v004415</name>
</gene>
<reference evidence="3" key="1">
    <citation type="journal article" date="2013" name="New Phytol.">
        <title>Comparative genomic and transcriptomic analyses reveal the hemibiotrophic stage shift of Colletotrichum fungi.</title>
        <authorList>
            <person name="Gan P."/>
            <person name="Ikeda K."/>
            <person name="Irieda H."/>
            <person name="Narusaka M."/>
            <person name="O'Connell R.J."/>
            <person name="Narusaka Y."/>
            <person name="Takano Y."/>
            <person name="Kubo Y."/>
            <person name="Shirasu K."/>
        </authorList>
    </citation>
    <scope>NUCLEOTIDE SEQUENCE [LARGE SCALE GENOMIC DNA]</scope>
    <source>
        <strain evidence="3">104-T / ATCC 96160 / CBS 514.97 / LARS 414 / MAFF 240422</strain>
    </source>
</reference>
<keyword evidence="3" id="KW-1185">Reference proteome</keyword>
<feature type="chain" id="PRO_5019781908" evidence="1">
    <location>
        <begin position="20"/>
        <end position="85"/>
    </location>
</feature>
<dbReference type="EMBL" id="AMCV02000009">
    <property type="protein sequence ID" value="TDZ22923.1"/>
    <property type="molecule type" value="Genomic_DNA"/>
</dbReference>
<feature type="signal peptide" evidence="1">
    <location>
        <begin position="1"/>
        <end position="19"/>
    </location>
</feature>
<dbReference type="OrthoDB" id="4845489at2759"/>
<protein>
    <submittedName>
        <fullName evidence="2">Uncharacterized protein</fullName>
    </submittedName>
</protein>
<comment type="caution">
    <text evidence="2">The sequence shown here is derived from an EMBL/GenBank/DDBJ whole genome shotgun (WGS) entry which is preliminary data.</text>
</comment>
<name>A0A484FYE7_COLOR</name>
<dbReference type="AlphaFoldDB" id="A0A484FYE7"/>
<reference evidence="3" key="2">
    <citation type="journal article" date="2019" name="Mol. Plant Microbe Interact.">
        <title>Genome sequence resources for four phytopathogenic fungi from the Colletotrichum orbiculare species complex.</title>
        <authorList>
            <person name="Gan P."/>
            <person name="Tsushima A."/>
            <person name="Narusaka M."/>
            <person name="Narusaka Y."/>
            <person name="Takano Y."/>
            <person name="Kubo Y."/>
            <person name="Shirasu K."/>
        </authorList>
    </citation>
    <scope>GENOME REANNOTATION</scope>
    <source>
        <strain evidence="3">104-T / ATCC 96160 / CBS 514.97 / LARS 414 / MAFF 240422</strain>
    </source>
</reference>